<accession>A0A9X1MIB3</accession>
<protein>
    <submittedName>
        <fullName evidence="1">Uncharacterized protein</fullName>
    </submittedName>
</protein>
<organism evidence="1 2">
    <name type="scientific">Arthrobacter caoxuetaonis</name>
    <dbReference type="NCBI Taxonomy" id="2886935"/>
    <lineage>
        <taxon>Bacteria</taxon>
        <taxon>Bacillati</taxon>
        <taxon>Actinomycetota</taxon>
        <taxon>Actinomycetes</taxon>
        <taxon>Micrococcales</taxon>
        <taxon>Micrococcaceae</taxon>
        <taxon>Arthrobacter</taxon>
    </lineage>
</organism>
<evidence type="ECO:0000313" key="1">
    <source>
        <dbReference type="EMBL" id="MCC3299452.1"/>
    </source>
</evidence>
<dbReference type="RefSeq" id="WP_227897438.1">
    <property type="nucleotide sequence ID" value="NZ_CP099467.1"/>
</dbReference>
<dbReference type="Proteomes" id="UP001139158">
    <property type="component" value="Unassembled WGS sequence"/>
</dbReference>
<sequence length="170" mass="19110">MALDTKERNEIILAAVNMAGPVGDDLPEWNSRVRANTKKLTIMLGENSNLAKIIDMVKGCKIFSGTILHVAKEKSSKRGFVGLKTTPSKFNADGIESVRTEIMEDNPEVLAFCRQLRSLEGHRVLVWVEMQTNEDATRKFRILQHVEDLGLDPDYDADEAKELTLAKLRK</sequence>
<dbReference type="AlphaFoldDB" id="A0A9X1MIB3"/>
<proteinExistence type="predicted"/>
<keyword evidence="2" id="KW-1185">Reference proteome</keyword>
<gene>
    <name evidence="1" type="ORF">LJ757_16790</name>
</gene>
<evidence type="ECO:0000313" key="2">
    <source>
        <dbReference type="Proteomes" id="UP001139158"/>
    </source>
</evidence>
<name>A0A9X1MIB3_9MICC</name>
<comment type="caution">
    <text evidence="1">The sequence shown here is derived from an EMBL/GenBank/DDBJ whole genome shotgun (WGS) entry which is preliminary data.</text>
</comment>
<reference evidence="1" key="1">
    <citation type="submission" date="2021-10" db="EMBL/GenBank/DDBJ databases">
        <title>Novel species in genus Arthrobacter.</title>
        <authorList>
            <person name="Liu Y."/>
        </authorList>
    </citation>
    <scope>NUCLEOTIDE SEQUENCE</scope>
    <source>
        <strain evidence="1">Zg-Y453</strain>
    </source>
</reference>
<dbReference type="EMBL" id="JAJFZV010000018">
    <property type="protein sequence ID" value="MCC3299452.1"/>
    <property type="molecule type" value="Genomic_DNA"/>
</dbReference>